<dbReference type="InterPro" id="IPR015943">
    <property type="entry name" value="WD40/YVTN_repeat-like_dom_sf"/>
</dbReference>
<dbReference type="Gramene" id="EFJ29403">
    <property type="protein sequence ID" value="EFJ29403"/>
    <property type="gene ID" value="SELMODRAFT_3288"/>
</dbReference>
<dbReference type="Gene3D" id="2.130.10.10">
    <property type="entry name" value="YVTN repeat-like/Quinoprotein amine dehydrogenase"/>
    <property type="match status" value="2"/>
</dbReference>
<gene>
    <name evidence="4" type="ORF">SELMODRAFT_3288</name>
</gene>
<feature type="repeat" description="WD" evidence="3">
    <location>
        <begin position="161"/>
        <end position="194"/>
    </location>
</feature>
<proteinExistence type="predicted"/>
<dbReference type="SUPFAM" id="SSF50978">
    <property type="entry name" value="WD40 repeat-like"/>
    <property type="match status" value="1"/>
</dbReference>
<dbReference type="InParanoid" id="D8RE96"/>
<dbReference type="PROSITE" id="PS50294">
    <property type="entry name" value="WD_REPEATS_REGION"/>
    <property type="match status" value="3"/>
</dbReference>
<dbReference type="SMART" id="SM00320">
    <property type="entry name" value="WD40"/>
    <property type="match status" value="5"/>
</dbReference>
<dbReference type="Proteomes" id="UP000001514">
    <property type="component" value="Unassembled WGS sequence"/>
</dbReference>
<dbReference type="AlphaFoldDB" id="D8RE96"/>
<dbReference type="InterPro" id="IPR020472">
    <property type="entry name" value="WD40_PAC1"/>
</dbReference>
<dbReference type="InterPro" id="IPR019775">
    <property type="entry name" value="WD40_repeat_CS"/>
</dbReference>
<dbReference type="eggNOG" id="KOG0266">
    <property type="taxonomic scope" value="Eukaryota"/>
</dbReference>
<accession>D8RE96</accession>
<keyword evidence="2" id="KW-0677">Repeat</keyword>
<dbReference type="PROSITE" id="PS00678">
    <property type="entry name" value="WD_REPEATS_1"/>
    <property type="match status" value="1"/>
</dbReference>
<dbReference type="Pfam" id="PF00400">
    <property type="entry name" value="WD40"/>
    <property type="match status" value="4"/>
</dbReference>
<dbReference type="PANTHER" id="PTHR22847">
    <property type="entry name" value="WD40 REPEAT PROTEIN"/>
    <property type="match status" value="1"/>
</dbReference>
<dbReference type="InterPro" id="IPR036322">
    <property type="entry name" value="WD40_repeat_dom_sf"/>
</dbReference>
<evidence type="ECO:0000256" key="1">
    <source>
        <dbReference type="ARBA" id="ARBA00022574"/>
    </source>
</evidence>
<feature type="repeat" description="WD" evidence="3">
    <location>
        <begin position="82"/>
        <end position="114"/>
    </location>
</feature>
<feature type="non-terminal residue" evidence="4">
    <location>
        <position position="1"/>
    </location>
</feature>
<protein>
    <submittedName>
        <fullName evidence="4">Uncharacterized protein</fullName>
    </submittedName>
</protein>
<dbReference type="KEGG" id="smo:SELMODRAFT_3288"/>
<evidence type="ECO:0000313" key="4">
    <source>
        <dbReference type="EMBL" id="EFJ29403.1"/>
    </source>
</evidence>
<feature type="repeat" description="WD" evidence="3">
    <location>
        <begin position="3"/>
        <end position="44"/>
    </location>
</feature>
<keyword evidence="1 3" id="KW-0853">WD repeat</keyword>
<evidence type="ECO:0000313" key="5">
    <source>
        <dbReference type="Proteomes" id="UP000001514"/>
    </source>
</evidence>
<dbReference type="PRINTS" id="PR00320">
    <property type="entry name" value="GPROTEINBRPT"/>
</dbReference>
<feature type="repeat" description="WD" evidence="3">
    <location>
        <begin position="45"/>
        <end position="77"/>
    </location>
</feature>
<dbReference type="InterPro" id="IPR001680">
    <property type="entry name" value="WD40_rpt"/>
</dbReference>
<dbReference type="GO" id="GO:1990234">
    <property type="term" value="C:transferase complex"/>
    <property type="evidence" value="ECO:0007669"/>
    <property type="project" value="UniProtKB-ARBA"/>
</dbReference>
<dbReference type="EMBL" id="GL377577">
    <property type="protein sequence ID" value="EFJ29403.1"/>
    <property type="molecule type" value="Genomic_DNA"/>
</dbReference>
<dbReference type="PANTHER" id="PTHR22847:SF637">
    <property type="entry name" value="WD REPEAT DOMAIN 5B"/>
    <property type="match status" value="1"/>
</dbReference>
<organism evidence="5">
    <name type="scientific">Selaginella moellendorffii</name>
    <name type="common">Spikemoss</name>
    <dbReference type="NCBI Taxonomy" id="88036"/>
    <lineage>
        <taxon>Eukaryota</taxon>
        <taxon>Viridiplantae</taxon>
        <taxon>Streptophyta</taxon>
        <taxon>Embryophyta</taxon>
        <taxon>Tracheophyta</taxon>
        <taxon>Lycopodiopsida</taxon>
        <taxon>Selaginellales</taxon>
        <taxon>Selaginellaceae</taxon>
        <taxon>Selaginella</taxon>
    </lineage>
</organism>
<feature type="non-terminal residue" evidence="4">
    <location>
        <position position="194"/>
    </location>
</feature>
<evidence type="ECO:0000256" key="2">
    <source>
        <dbReference type="ARBA" id="ARBA00022737"/>
    </source>
</evidence>
<dbReference type="STRING" id="88036.D8RE96"/>
<dbReference type="HOGENOM" id="CLU_1405832_0_0_1"/>
<keyword evidence="5" id="KW-1185">Reference proteome</keyword>
<name>D8RE96_SELML</name>
<sequence length="194" mass="22014">RIPDAHELSVLCVAFNNYRNEVYSGSQDCLIKIWDVESGSQIRIQEGHQAWVTDLLYSELVKILFSCSLDGKVLAWSDKGKLLQVHSSITAVAYDKDAKTLITGSYDGSIKIWSHEGHCMDEFIGVTDSVSSIAYIPETNMLSDHFIRGFDLNMEKELCTYVGHKDQIHSLVHFPHRKQYLSGSWDSTIRAWLT</sequence>
<dbReference type="PROSITE" id="PS50082">
    <property type="entry name" value="WD_REPEATS_2"/>
    <property type="match status" value="4"/>
</dbReference>
<reference evidence="4 5" key="1">
    <citation type="journal article" date="2011" name="Science">
        <title>The Selaginella genome identifies genetic changes associated with the evolution of vascular plants.</title>
        <authorList>
            <person name="Banks J.A."/>
            <person name="Nishiyama T."/>
            <person name="Hasebe M."/>
            <person name="Bowman J.L."/>
            <person name="Gribskov M."/>
            <person name="dePamphilis C."/>
            <person name="Albert V.A."/>
            <person name="Aono N."/>
            <person name="Aoyama T."/>
            <person name="Ambrose B.A."/>
            <person name="Ashton N.W."/>
            <person name="Axtell M.J."/>
            <person name="Barker E."/>
            <person name="Barker M.S."/>
            <person name="Bennetzen J.L."/>
            <person name="Bonawitz N.D."/>
            <person name="Chapple C."/>
            <person name="Cheng C."/>
            <person name="Correa L.G."/>
            <person name="Dacre M."/>
            <person name="DeBarry J."/>
            <person name="Dreyer I."/>
            <person name="Elias M."/>
            <person name="Engstrom E.M."/>
            <person name="Estelle M."/>
            <person name="Feng L."/>
            <person name="Finet C."/>
            <person name="Floyd S.K."/>
            <person name="Frommer W.B."/>
            <person name="Fujita T."/>
            <person name="Gramzow L."/>
            <person name="Gutensohn M."/>
            <person name="Harholt J."/>
            <person name="Hattori M."/>
            <person name="Heyl A."/>
            <person name="Hirai T."/>
            <person name="Hiwatashi Y."/>
            <person name="Ishikawa M."/>
            <person name="Iwata M."/>
            <person name="Karol K.G."/>
            <person name="Koehler B."/>
            <person name="Kolukisaoglu U."/>
            <person name="Kubo M."/>
            <person name="Kurata T."/>
            <person name="Lalonde S."/>
            <person name="Li K."/>
            <person name="Li Y."/>
            <person name="Litt A."/>
            <person name="Lyons E."/>
            <person name="Manning G."/>
            <person name="Maruyama T."/>
            <person name="Michael T.P."/>
            <person name="Mikami K."/>
            <person name="Miyazaki S."/>
            <person name="Morinaga S."/>
            <person name="Murata T."/>
            <person name="Mueller-Roeber B."/>
            <person name="Nelson D.R."/>
            <person name="Obara M."/>
            <person name="Oguri Y."/>
            <person name="Olmstead R.G."/>
            <person name="Onodera N."/>
            <person name="Petersen B.L."/>
            <person name="Pils B."/>
            <person name="Prigge M."/>
            <person name="Rensing S.A."/>
            <person name="Riano-Pachon D.M."/>
            <person name="Roberts A.W."/>
            <person name="Sato Y."/>
            <person name="Scheller H.V."/>
            <person name="Schulz B."/>
            <person name="Schulz C."/>
            <person name="Shakirov E.V."/>
            <person name="Shibagaki N."/>
            <person name="Shinohara N."/>
            <person name="Shippen D.E."/>
            <person name="Soerensen I."/>
            <person name="Sotooka R."/>
            <person name="Sugimoto N."/>
            <person name="Sugita M."/>
            <person name="Sumikawa N."/>
            <person name="Tanurdzic M."/>
            <person name="Theissen G."/>
            <person name="Ulvskov P."/>
            <person name="Wakazuki S."/>
            <person name="Weng J.K."/>
            <person name="Willats W.W."/>
            <person name="Wipf D."/>
            <person name="Wolf P.G."/>
            <person name="Yang L."/>
            <person name="Zimmer A.D."/>
            <person name="Zhu Q."/>
            <person name="Mitros T."/>
            <person name="Hellsten U."/>
            <person name="Loque D."/>
            <person name="Otillar R."/>
            <person name="Salamov A."/>
            <person name="Schmutz J."/>
            <person name="Shapiro H."/>
            <person name="Lindquist E."/>
            <person name="Lucas S."/>
            <person name="Rokhsar D."/>
            <person name="Grigoriev I.V."/>
        </authorList>
    </citation>
    <scope>NUCLEOTIDE SEQUENCE [LARGE SCALE GENOMIC DNA]</scope>
</reference>
<evidence type="ECO:0000256" key="3">
    <source>
        <dbReference type="PROSITE-ProRule" id="PRU00221"/>
    </source>
</evidence>